<feature type="compositionally biased region" description="Pro residues" evidence="1">
    <location>
        <begin position="8"/>
        <end position="30"/>
    </location>
</feature>
<reference evidence="2" key="2">
    <citation type="journal article" date="2023" name="IMA Fungus">
        <title>Comparative genomic study of the Penicillium genus elucidates a diverse pangenome and 15 lateral gene transfer events.</title>
        <authorList>
            <person name="Petersen C."/>
            <person name="Sorensen T."/>
            <person name="Nielsen M.R."/>
            <person name="Sondergaard T.E."/>
            <person name="Sorensen J.L."/>
            <person name="Fitzpatrick D.A."/>
            <person name="Frisvad J.C."/>
            <person name="Nielsen K.L."/>
        </authorList>
    </citation>
    <scope>NUCLEOTIDE SEQUENCE</scope>
    <source>
        <strain evidence="2">IBT 17660</strain>
    </source>
</reference>
<dbReference type="Proteomes" id="UP001147760">
    <property type="component" value="Unassembled WGS sequence"/>
</dbReference>
<feature type="compositionally biased region" description="Pro residues" evidence="1">
    <location>
        <begin position="98"/>
        <end position="120"/>
    </location>
</feature>
<dbReference type="AlphaFoldDB" id="A0A9W9WCY6"/>
<dbReference type="EMBL" id="JAPWDO010000012">
    <property type="protein sequence ID" value="KAJ5453303.1"/>
    <property type="molecule type" value="Genomic_DNA"/>
</dbReference>
<gene>
    <name evidence="2" type="ORF">N7530_012897</name>
</gene>
<evidence type="ECO:0000256" key="1">
    <source>
        <dbReference type="SAM" id="MobiDB-lite"/>
    </source>
</evidence>
<evidence type="ECO:0000313" key="2">
    <source>
        <dbReference type="EMBL" id="KAJ5453303.1"/>
    </source>
</evidence>
<accession>A0A9W9WCY6</accession>
<name>A0A9W9WCY6_9EURO</name>
<protein>
    <submittedName>
        <fullName evidence="2">Uncharacterized protein</fullName>
    </submittedName>
</protein>
<organism evidence="2 3">
    <name type="scientific">Penicillium desertorum</name>
    <dbReference type="NCBI Taxonomy" id="1303715"/>
    <lineage>
        <taxon>Eukaryota</taxon>
        <taxon>Fungi</taxon>
        <taxon>Dikarya</taxon>
        <taxon>Ascomycota</taxon>
        <taxon>Pezizomycotina</taxon>
        <taxon>Eurotiomycetes</taxon>
        <taxon>Eurotiomycetidae</taxon>
        <taxon>Eurotiales</taxon>
        <taxon>Aspergillaceae</taxon>
        <taxon>Penicillium</taxon>
    </lineage>
</organism>
<reference evidence="2" key="1">
    <citation type="submission" date="2022-12" db="EMBL/GenBank/DDBJ databases">
        <authorList>
            <person name="Petersen C."/>
        </authorList>
    </citation>
    <scope>NUCLEOTIDE SEQUENCE</scope>
    <source>
        <strain evidence="2">IBT 17660</strain>
    </source>
</reference>
<sequence length="404" mass="41573">MQGACSIRPPPKPPVPGPPGKVAPFDPPSPQAVRRTGESVKSPYPPPRRGGLFTDPPGGRGLAPKPPPPPSKAEGAPPCVHPGPRASRAGFASLHFTCPPPRPPVRPTPPAAPTGAPRPPSQGREAPPAALARGWGRGGPPVAHGYVGTGVPGGSTARVTLPGPPPPTHPDNDDAISPTPSRGPLHRPPSPGGRGLALQCLLSKTPPPHLPGKAAPSTPAPEPPAKPSSELANHQRSPYLPPIPAGGGALHRPYWQRGHALHYPPLKRPAPRTARKACPFDPPASTPGQAVERTGQSLKAPYLSPEPGASPTTPLPEGPGSLVPTIRSPGVRSIGTVRPPRRKGDLNLEAPRRQTPPLLRGPYAPMAIEPTGKQTYRADTGPRPAIRLPPLQVPGAAGSVDGEV</sequence>
<evidence type="ECO:0000313" key="3">
    <source>
        <dbReference type="Proteomes" id="UP001147760"/>
    </source>
</evidence>
<comment type="caution">
    <text evidence="2">The sequence shown here is derived from an EMBL/GenBank/DDBJ whole genome shotgun (WGS) entry which is preliminary data.</text>
</comment>
<proteinExistence type="predicted"/>
<keyword evidence="3" id="KW-1185">Reference proteome</keyword>
<dbReference type="OrthoDB" id="4376817at2759"/>
<feature type="compositionally biased region" description="Basic and acidic residues" evidence="1">
    <location>
        <begin position="342"/>
        <end position="352"/>
    </location>
</feature>
<feature type="region of interest" description="Disordered" evidence="1">
    <location>
        <begin position="1"/>
        <end position="404"/>
    </location>
</feature>